<evidence type="ECO:0000256" key="1">
    <source>
        <dbReference type="RuleBase" id="RU362119"/>
    </source>
</evidence>
<keyword evidence="1" id="KW-0378">Hydrolase</keyword>
<dbReference type="InterPro" id="IPR006179">
    <property type="entry name" value="5_nucleotidase/apyrase"/>
</dbReference>
<dbReference type="AlphaFoldDB" id="A0A9W7NGI2"/>
<dbReference type="GO" id="GO:0000166">
    <property type="term" value="F:nucleotide binding"/>
    <property type="evidence" value="ECO:0007669"/>
    <property type="project" value="UniProtKB-KW"/>
</dbReference>
<reference evidence="3 4" key="1">
    <citation type="submission" date="2018-07" db="EMBL/GenBank/DDBJ databases">
        <title>Genome sequence of Azospirillum sp. ATCC 49961.</title>
        <authorList>
            <person name="Sant'Anna F.H."/>
            <person name="Baldani J.I."/>
            <person name="Zilli J.E."/>
            <person name="Reis V.M."/>
            <person name="Hartmann A."/>
            <person name="Cruz L."/>
            <person name="de Souza E.M."/>
            <person name="de Oliveira Pedrosa F."/>
            <person name="Passaglia L.M.P."/>
        </authorList>
    </citation>
    <scope>NUCLEOTIDE SEQUENCE [LARGE SCALE GENOMIC DNA]</scope>
    <source>
        <strain evidence="3 4">ATCC 49961</strain>
    </source>
</reference>
<comment type="similarity">
    <text evidence="1">Belongs to the 5'-nucleotidase family.</text>
</comment>
<dbReference type="InterPro" id="IPR036907">
    <property type="entry name" value="5'-Nucleotdase_C_sf"/>
</dbReference>
<organism evidence="3 4">
    <name type="scientific">Roseomonas genomospecies 6</name>
    <dbReference type="NCBI Taxonomy" id="214106"/>
    <lineage>
        <taxon>Bacteria</taxon>
        <taxon>Pseudomonadati</taxon>
        <taxon>Pseudomonadota</taxon>
        <taxon>Alphaproteobacteria</taxon>
        <taxon>Acetobacterales</taxon>
        <taxon>Roseomonadaceae</taxon>
        <taxon>Roseomonas</taxon>
    </lineage>
</organism>
<evidence type="ECO:0000259" key="2">
    <source>
        <dbReference type="Pfam" id="PF02872"/>
    </source>
</evidence>
<feature type="domain" description="5'-Nucleotidase C-terminal" evidence="2">
    <location>
        <begin position="318"/>
        <end position="473"/>
    </location>
</feature>
<dbReference type="GO" id="GO:0016787">
    <property type="term" value="F:hydrolase activity"/>
    <property type="evidence" value="ECO:0007669"/>
    <property type="project" value="UniProtKB-KW"/>
</dbReference>
<dbReference type="PANTHER" id="PTHR11575:SF24">
    <property type="entry name" value="5'-NUCLEOTIDASE"/>
    <property type="match status" value="1"/>
</dbReference>
<gene>
    <name evidence="3" type="ORF">DS843_27100</name>
</gene>
<dbReference type="Gene3D" id="3.60.21.10">
    <property type="match status" value="1"/>
</dbReference>
<dbReference type="Proteomes" id="UP000480854">
    <property type="component" value="Unassembled WGS sequence"/>
</dbReference>
<proteinExistence type="inferred from homology"/>
<protein>
    <submittedName>
        <fullName evidence="3">Bifunctional metallophosphatase/5'-nucleotidase</fullName>
    </submittedName>
</protein>
<evidence type="ECO:0000313" key="3">
    <source>
        <dbReference type="EMBL" id="KAA0676505.1"/>
    </source>
</evidence>
<dbReference type="InterPro" id="IPR008334">
    <property type="entry name" value="5'-Nucleotdase_C"/>
</dbReference>
<name>A0A9W7NGI2_9PROT</name>
<dbReference type="SUPFAM" id="SSF55816">
    <property type="entry name" value="5'-nucleotidase (syn. UDP-sugar hydrolase), C-terminal domain"/>
    <property type="match status" value="1"/>
</dbReference>
<dbReference type="Gene3D" id="3.90.780.10">
    <property type="entry name" value="5'-Nucleotidase, C-terminal domain"/>
    <property type="match status" value="1"/>
</dbReference>
<dbReference type="SUPFAM" id="SSF56300">
    <property type="entry name" value="Metallo-dependent phosphatases"/>
    <property type="match status" value="1"/>
</dbReference>
<feature type="signal peptide" evidence="1">
    <location>
        <begin position="1"/>
        <end position="40"/>
    </location>
</feature>
<keyword evidence="4" id="KW-1185">Reference proteome</keyword>
<keyword evidence="1" id="KW-0732">Signal</keyword>
<keyword evidence="1" id="KW-0547">Nucleotide-binding</keyword>
<dbReference type="EMBL" id="QOKW01000034">
    <property type="protein sequence ID" value="KAA0676505.1"/>
    <property type="molecule type" value="Genomic_DNA"/>
</dbReference>
<evidence type="ECO:0000313" key="4">
    <source>
        <dbReference type="Proteomes" id="UP000480854"/>
    </source>
</evidence>
<dbReference type="RefSeq" id="WP_149471958.1">
    <property type="nucleotide sequence ID" value="NZ_QOKW01000034.1"/>
</dbReference>
<sequence length="512" mass="53834">MPKRGKGDVRRFSGWRAAVATCVAACAVTALGAFAPAASAAELSIVFTSTMADIEPVEGEGGLANLATLLRTKRAEGNTLFLHGGASLTAGVLSTFDKGAHMIDLLNELQPEMMSVTKRDLGFGKDELTLRSYEARFPFVSANTIDRHTGKVMEGLEPASLIDTPVGRIGVVSAISPELTVQYIVPDIEVRPPAMIAAEARALRARGADFVVAILDNSPEAVEALRGEPAIDALLQLSATGKDVLETDKGADKGKVFGVHVNVKGSAFVLRLDGDGKAPPALAGAEIVPLAGLTPDPAMEKRVGVYLARLSELLDIDIGTTATALDTRRAAVRSGENAFASLIADAMRGHFNTDAAFINGGNIRGNRQYEAGTVLTRRDIQRELPFRDTIIAVPLTGKALREALEVSAAGVDNQKGSFLHPSNMAVVYDLKQPAGSRVVSVTVGGKPLDPEASYSVALPNYLAQGGDGYAMLKSDGGGSTAASGKLLWEIMAQHLTDRGTVSPRIDGRITLR</sequence>
<dbReference type="PRINTS" id="PR01607">
    <property type="entry name" value="APYRASEFAMLY"/>
</dbReference>
<dbReference type="Pfam" id="PF02872">
    <property type="entry name" value="5_nucleotid_C"/>
    <property type="match status" value="1"/>
</dbReference>
<feature type="chain" id="PRO_5041016485" evidence="1">
    <location>
        <begin position="41"/>
        <end position="512"/>
    </location>
</feature>
<accession>A0A9W7NGI2</accession>
<dbReference type="InterPro" id="IPR029052">
    <property type="entry name" value="Metallo-depent_PP-like"/>
</dbReference>
<dbReference type="OrthoDB" id="9778912at2"/>
<dbReference type="GO" id="GO:0009166">
    <property type="term" value="P:nucleotide catabolic process"/>
    <property type="evidence" value="ECO:0007669"/>
    <property type="project" value="InterPro"/>
</dbReference>
<dbReference type="PANTHER" id="PTHR11575">
    <property type="entry name" value="5'-NUCLEOTIDASE-RELATED"/>
    <property type="match status" value="1"/>
</dbReference>
<comment type="caution">
    <text evidence="3">The sequence shown here is derived from an EMBL/GenBank/DDBJ whole genome shotgun (WGS) entry which is preliminary data.</text>
</comment>